<comment type="caution">
    <text evidence="2">The sequence shown here is derived from an EMBL/GenBank/DDBJ whole genome shotgun (WGS) entry which is preliminary data.</text>
</comment>
<keyword evidence="3" id="KW-1185">Reference proteome</keyword>
<dbReference type="Proteomes" id="UP001215598">
    <property type="component" value="Unassembled WGS sequence"/>
</dbReference>
<accession>A0AAD7IFR4</accession>
<proteinExistence type="predicted"/>
<dbReference type="EMBL" id="JARKIB010000096">
    <property type="protein sequence ID" value="KAJ7742054.1"/>
    <property type="molecule type" value="Genomic_DNA"/>
</dbReference>
<reference evidence="2" key="1">
    <citation type="submission" date="2023-03" db="EMBL/GenBank/DDBJ databases">
        <title>Massive genome expansion in bonnet fungi (Mycena s.s.) driven by repeated elements and novel gene families across ecological guilds.</title>
        <authorList>
            <consortium name="Lawrence Berkeley National Laboratory"/>
            <person name="Harder C.B."/>
            <person name="Miyauchi S."/>
            <person name="Viragh M."/>
            <person name="Kuo A."/>
            <person name="Thoen E."/>
            <person name="Andreopoulos B."/>
            <person name="Lu D."/>
            <person name="Skrede I."/>
            <person name="Drula E."/>
            <person name="Henrissat B."/>
            <person name="Morin E."/>
            <person name="Kohler A."/>
            <person name="Barry K."/>
            <person name="LaButti K."/>
            <person name="Morin E."/>
            <person name="Salamov A."/>
            <person name="Lipzen A."/>
            <person name="Mereny Z."/>
            <person name="Hegedus B."/>
            <person name="Baldrian P."/>
            <person name="Stursova M."/>
            <person name="Weitz H."/>
            <person name="Taylor A."/>
            <person name="Grigoriev I.V."/>
            <person name="Nagy L.G."/>
            <person name="Martin F."/>
            <person name="Kauserud H."/>
        </authorList>
    </citation>
    <scope>NUCLEOTIDE SEQUENCE</scope>
    <source>
        <strain evidence="2">CBHHK182m</strain>
    </source>
</reference>
<feature type="region of interest" description="Disordered" evidence="1">
    <location>
        <begin position="1"/>
        <end position="32"/>
    </location>
</feature>
<dbReference type="AlphaFoldDB" id="A0AAD7IFR4"/>
<evidence type="ECO:0000256" key="1">
    <source>
        <dbReference type="SAM" id="MobiDB-lite"/>
    </source>
</evidence>
<gene>
    <name evidence="2" type="ORF">B0H16DRAFT_1026427</name>
</gene>
<sequence length="172" mass="20022">MTPPHTDAVEPRRRAYHSPTQSDTGGGRDSGTYTDPVGRHAVFIFVGYPPLSLCLHPPPSRLRLRSPFVFNFPCTLFQILHLYRPTAEPAKAEEPFAWTAFWLPLLLRARRPRERNAGGGEDVRDDMLLWFTPRRRPLHLPPPRLPILRRLRRTRIRCRVVRAVVLMLQKYE</sequence>
<evidence type="ECO:0000313" key="3">
    <source>
        <dbReference type="Proteomes" id="UP001215598"/>
    </source>
</evidence>
<evidence type="ECO:0000313" key="2">
    <source>
        <dbReference type="EMBL" id="KAJ7742054.1"/>
    </source>
</evidence>
<organism evidence="2 3">
    <name type="scientific">Mycena metata</name>
    <dbReference type="NCBI Taxonomy" id="1033252"/>
    <lineage>
        <taxon>Eukaryota</taxon>
        <taxon>Fungi</taxon>
        <taxon>Dikarya</taxon>
        <taxon>Basidiomycota</taxon>
        <taxon>Agaricomycotina</taxon>
        <taxon>Agaricomycetes</taxon>
        <taxon>Agaricomycetidae</taxon>
        <taxon>Agaricales</taxon>
        <taxon>Marasmiineae</taxon>
        <taxon>Mycenaceae</taxon>
        <taxon>Mycena</taxon>
    </lineage>
</organism>
<name>A0AAD7IFR4_9AGAR</name>
<protein>
    <submittedName>
        <fullName evidence="2">Uncharacterized protein</fullName>
    </submittedName>
</protein>